<keyword evidence="1" id="KW-0805">Transcription regulation</keyword>
<dbReference type="Gene3D" id="1.10.10.10">
    <property type="entry name" value="Winged helix-like DNA-binding domain superfamily/Winged helix DNA-binding domain"/>
    <property type="match status" value="1"/>
</dbReference>
<dbReference type="Pfam" id="PF00392">
    <property type="entry name" value="GntR"/>
    <property type="match status" value="1"/>
</dbReference>
<dbReference type="SMART" id="SM00345">
    <property type="entry name" value="HTH_GNTR"/>
    <property type="match status" value="1"/>
</dbReference>
<dbReference type="InterPro" id="IPR050679">
    <property type="entry name" value="Bact_HTH_transcr_reg"/>
</dbReference>
<dbReference type="InterPro" id="IPR036390">
    <property type="entry name" value="WH_DNA-bd_sf"/>
</dbReference>
<evidence type="ECO:0000313" key="5">
    <source>
        <dbReference type="EMBL" id="MFD1429193.1"/>
    </source>
</evidence>
<dbReference type="PANTHER" id="PTHR44846">
    <property type="entry name" value="MANNOSYL-D-GLYCERATE TRANSPORT/METABOLISM SYSTEM REPRESSOR MNGR-RELATED"/>
    <property type="match status" value="1"/>
</dbReference>
<dbReference type="Pfam" id="PF07702">
    <property type="entry name" value="UTRA"/>
    <property type="match status" value="1"/>
</dbReference>
<organism evidence="5 6">
    <name type="scientific">Lacticaseibacillus mingshuiensis</name>
    <dbReference type="NCBI Taxonomy" id="2799574"/>
    <lineage>
        <taxon>Bacteria</taxon>
        <taxon>Bacillati</taxon>
        <taxon>Bacillota</taxon>
        <taxon>Bacilli</taxon>
        <taxon>Lactobacillales</taxon>
        <taxon>Lactobacillaceae</taxon>
        <taxon>Lacticaseibacillus</taxon>
    </lineage>
</organism>
<dbReference type="EMBL" id="JBHTOC010000003">
    <property type="protein sequence ID" value="MFD1429193.1"/>
    <property type="molecule type" value="Genomic_DNA"/>
</dbReference>
<dbReference type="SUPFAM" id="SSF64288">
    <property type="entry name" value="Chorismate lyase-like"/>
    <property type="match status" value="1"/>
</dbReference>
<keyword evidence="3" id="KW-0804">Transcription</keyword>
<dbReference type="InterPro" id="IPR036388">
    <property type="entry name" value="WH-like_DNA-bd_sf"/>
</dbReference>
<name>A0ABW4CF84_9LACO</name>
<sequence>MANSQAPLYQQVAIDLTRRIQAGEWAPGNALPAEEVLAAHYAVSRITVRKAIGVLIAAESVQKRRGSSATVASAARLAPAATVIAPPTGFIQERFAAEKQTRFTLNPAYADARLAQRLQVPVGTALLCLTRHVFDADGMVALFQTYFTAQALSVGRLRQSLNGGHSFYAFLRAEAIIPHVQREEVTALDADAGLRAIFGFKNARPLLRRQRVVASASGDYREYSDCYYAADRYRFILDFASDGHEAEPF</sequence>
<gene>
    <name evidence="5" type="ORF">ACFQ4P_02870</name>
</gene>
<comment type="caution">
    <text evidence="5">The sequence shown here is derived from an EMBL/GenBank/DDBJ whole genome shotgun (WGS) entry which is preliminary data.</text>
</comment>
<dbReference type="InterPro" id="IPR011663">
    <property type="entry name" value="UTRA"/>
</dbReference>
<dbReference type="SUPFAM" id="SSF46785">
    <property type="entry name" value="Winged helix' DNA-binding domain"/>
    <property type="match status" value="1"/>
</dbReference>
<proteinExistence type="predicted"/>
<protein>
    <submittedName>
        <fullName evidence="5">GntR family transcriptional regulator</fullName>
    </submittedName>
</protein>
<reference evidence="6" key="1">
    <citation type="journal article" date="2019" name="Int. J. Syst. Evol. Microbiol.">
        <title>The Global Catalogue of Microorganisms (GCM) 10K type strain sequencing project: providing services to taxonomists for standard genome sequencing and annotation.</title>
        <authorList>
            <consortium name="The Broad Institute Genomics Platform"/>
            <consortium name="The Broad Institute Genome Sequencing Center for Infectious Disease"/>
            <person name="Wu L."/>
            <person name="Ma J."/>
        </authorList>
    </citation>
    <scope>NUCLEOTIDE SEQUENCE [LARGE SCALE GENOMIC DNA]</scope>
    <source>
        <strain evidence="6">CCM 8980</strain>
    </source>
</reference>
<dbReference type="CDD" id="cd07377">
    <property type="entry name" value="WHTH_GntR"/>
    <property type="match status" value="1"/>
</dbReference>
<feature type="domain" description="HTH gntR-type" evidence="4">
    <location>
        <begin position="6"/>
        <end position="74"/>
    </location>
</feature>
<dbReference type="PROSITE" id="PS50949">
    <property type="entry name" value="HTH_GNTR"/>
    <property type="match status" value="1"/>
</dbReference>
<dbReference type="InterPro" id="IPR028978">
    <property type="entry name" value="Chorismate_lyase_/UTRA_dom_sf"/>
</dbReference>
<evidence type="ECO:0000256" key="3">
    <source>
        <dbReference type="ARBA" id="ARBA00023163"/>
    </source>
</evidence>
<dbReference type="InterPro" id="IPR000524">
    <property type="entry name" value="Tscrpt_reg_HTH_GntR"/>
</dbReference>
<dbReference type="Gene3D" id="3.40.1410.10">
    <property type="entry name" value="Chorismate lyase-like"/>
    <property type="match status" value="1"/>
</dbReference>
<evidence type="ECO:0000256" key="1">
    <source>
        <dbReference type="ARBA" id="ARBA00023015"/>
    </source>
</evidence>
<accession>A0ABW4CF84</accession>
<dbReference type="PANTHER" id="PTHR44846:SF1">
    <property type="entry name" value="MANNOSYL-D-GLYCERATE TRANSPORT_METABOLISM SYSTEM REPRESSOR MNGR-RELATED"/>
    <property type="match status" value="1"/>
</dbReference>
<keyword evidence="2" id="KW-0238">DNA-binding</keyword>
<evidence type="ECO:0000259" key="4">
    <source>
        <dbReference type="PROSITE" id="PS50949"/>
    </source>
</evidence>
<evidence type="ECO:0000256" key="2">
    <source>
        <dbReference type="ARBA" id="ARBA00023125"/>
    </source>
</evidence>
<keyword evidence="6" id="KW-1185">Reference proteome</keyword>
<evidence type="ECO:0000313" key="6">
    <source>
        <dbReference type="Proteomes" id="UP001597196"/>
    </source>
</evidence>
<dbReference type="RefSeq" id="WP_203626137.1">
    <property type="nucleotide sequence ID" value="NZ_BOLQ01000002.1"/>
</dbReference>
<dbReference type="Proteomes" id="UP001597196">
    <property type="component" value="Unassembled WGS sequence"/>
</dbReference>
<dbReference type="SMART" id="SM00866">
    <property type="entry name" value="UTRA"/>
    <property type="match status" value="1"/>
</dbReference>